<evidence type="ECO:0008006" key="4">
    <source>
        <dbReference type="Google" id="ProtNLM"/>
    </source>
</evidence>
<gene>
    <name evidence="2" type="ORF">SAMN05444126_10232</name>
</gene>
<evidence type="ECO:0000313" key="3">
    <source>
        <dbReference type="Proteomes" id="UP000199318"/>
    </source>
</evidence>
<evidence type="ECO:0000256" key="1">
    <source>
        <dbReference type="SAM" id="Phobius"/>
    </source>
</evidence>
<organism evidence="2 3">
    <name type="scientific">Salisediminibacterium halotolerans</name>
    <dbReference type="NCBI Taxonomy" id="517425"/>
    <lineage>
        <taxon>Bacteria</taxon>
        <taxon>Bacillati</taxon>
        <taxon>Bacillota</taxon>
        <taxon>Bacilli</taxon>
        <taxon>Bacillales</taxon>
        <taxon>Bacillaceae</taxon>
        <taxon>Salisediminibacterium</taxon>
    </lineage>
</organism>
<keyword evidence="3" id="KW-1185">Reference proteome</keyword>
<dbReference type="EMBL" id="FOGV01000002">
    <property type="protein sequence ID" value="SER51694.1"/>
    <property type="molecule type" value="Genomic_DNA"/>
</dbReference>
<feature type="transmembrane region" description="Helical" evidence="1">
    <location>
        <begin position="6"/>
        <end position="26"/>
    </location>
</feature>
<protein>
    <recommendedName>
        <fullName evidence="4">DUF3397 domain-containing protein</fullName>
    </recommendedName>
</protein>
<comment type="caution">
    <text evidence="2">The sequence shown here is derived from an EMBL/GenBank/DDBJ whole genome shotgun (WGS) entry which is preliminary data.</text>
</comment>
<feature type="transmembrane region" description="Helical" evidence="1">
    <location>
        <begin position="105"/>
        <end position="124"/>
    </location>
</feature>
<dbReference type="RefSeq" id="WP_162843791.1">
    <property type="nucleotide sequence ID" value="NZ_BJVE01000116.1"/>
</dbReference>
<sequence>MINVAAGFVATIVTAPVIAFFIVYYAVKKTGKAHKTAFKRAVDFTVLLFMLSVYFIVLETWGLPIGWWILLGLLITAVMFTIYHWRHYDDIDLFRLVRGVWRMQFIIYFSLYWILVLAGFYLHMSS</sequence>
<reference evidence="3" key="1">
    <citation type="submission" date="2016-10" db="EMBL/GenBank/DDBJ databases">
        <authorList>
            <person name="de Groot N.N."/>
        </authorList>
    </citation>
    <scope>NUCLEOTIDE SEQUENCE [LARGE SCALE GENOMIC DNA]</scope>
    <source>
        <strain evidence="3">10nlg</strain>
    </source>
</reference>
<name>A0A1H9PU01_9BACI</name>
<keyword evidence="1" id="KW-0472">Membrane</keyword>
<dbReference type="AlphaFoldDB" id="A0A1H9PU01"/>
<evidence type="ECO:0000313" key="2">
    <source>
        <dbReference type="EMBL" id="SER51694.1"/>
    </source>
</evidence>
<dbReference type="Proteomes" id="UP000199318">
    <property type="component" value="Unassembled WGS sequence"/>
</dbReference>
<dbReference type="InterPro" id="IPR024515">
    <property type="entry name" value="DUF3397"/>
</dbReference>
<feature type="transmembrane region" description="Helical" evidence="1">
    <location>
        <begin position="64"/>
        <end position="85"/>
    </location>
</feature>
<keyword evidence="1" id="KW-1133">Transmembrane helix</keyword>
<feature type="transmembrane region" description="Helical" evidence="1">
    <location>
        <begin position="38"/>
        <end position="58"/>
    </location>
</feature>
<proteinExistence type="predicted"/>
<keyword evidence="1" id="KW-0812">Transmembrane</keyword>
<accession>A0A1H9PU01</accession>
<dbReference type="STRING" id="1464123.SAMN05444126_10232"/>
<dbReference type="Pfam" id="PF11877">
    <property type="entry name" value="DUF3397"/>
    <property type="match status" value="1"/>
</dbReference>